<evidence type="ECO:0000313" key="2">
    <source>
        <dbReference type="Proteomes" id="UP000593572"/>
    </source>
</evidence>
<keyword evidence="2" id="KW-1185">Reference proteome</keyword>
<dbReference type="Proteomes" id="UP000593572">
    <property type="component" value="Unassembled WGS sequence"/>
</dbReference>
<dbReference type="EMBL" id="JABEZX010000011">
    <property type="protein sequence ID" value="MBA0570175.1"/>
    <property type="molecule type" value="Genomic_DNA"/>
</dbReference>
<protein>
    <recommendedName>
        <fullName evidence="3">RNase H type-1 domain-containing protein</fullName>
    </recommendedName>
</protein>
<comment type="caution">
    <text evidence="1">The sequence shown here is derived from an EMBL/GenBank/DDBJ whole genome shotgun (WGS) entry which is preliminary data.</text>
</comment>
<evidence type="ECO:0008006" key="3">
    <source>
        <dbReference type="Google" id="ProtNLM"/>
    </source>
</evidence>
<sequence>MRLIKNKPQTSITINKWRKPPDQIYQQVASAFATEALVCRRAIQISIDMHWEKVIIEGDSLSIIIKNVRQ</sequence>
<name>A0A7J8MZT5_9ROSI</name>
<dbReference type="AlphaFoldDB" id="A0A7J8MZT5"/>
<gene>
    <name evidence="1" type="ORF">Golob_003859</name>
</gene>
<proteinExistence type="predicted"/>
<reference evidence="1 2" key="1">
    <citation type="journal article" date="2019" name="Genome Biol. Evol.">
        <title>Insights into the evolution of the New World diploid cottons (Gossypium, subgenus Houzingenia) based on genome sequencing.</title>
        <authorList>
            <person name="Grover C.E."/>
            <person name="Arick M.A. 2nd"/>
            <person name="Thrash A."/>
            <person name="Conover J.L."/>
            <person name="Sanders W.S."/>
            <person name="Peterson D.G."/>
            <person name="Frelichowski J.E."/>
            <person name="Scheffler J.A."/>
            <person name="Scheffler B.E."/>
            <person name="Wendel J.F."/>
        </authorList>
    </citation>
    <scope>NUCLEOTIDE SEQUENCE [LARGE SCALE GENOMIC DNA]</scope>
    <source>
        <strain evidence="1">157</strain>
        <tissue evidence="1">Leaf</tissue>
    </source>
</reference>
<accession>A0A7J8MZT5</accession>
<evidence type="ECO:0000313" key="1">
    <source>
        <dbReference type="EMBL" id="MBA0570175.1"/>
    </source>
</evidence>
<organism evidence="1 2">
    <name type="scientific">Gossypium lobatum</name>
    <dbReference type="NCBI Taxonomy" id="34289"/>
    <lineage>
        <taxon>Eukaryota</taxon>
        <taxon>Viridiplantae</taxon>
        <taxon>Streptophyta</taxon>
        <taxon>Embryophyta</taxon>
        <taxon>Tracheophyta</taxon>
        <taxon>Spermatophyta</taxon>
        <taxon>Magnoliopsida</taxon>
        <taxon>eudicotyledons</taxon>
        <taxon>Gunneridae</taxon>
        <taxon>Pentapetalae</taxon>
        <taxon>rosids</taxon>
        <taxon>malvids</taxon>
        <taxon>Malvales</taxon>
        <taxon>Malvaceae</taxon>
        <taxon>Malvoideae</taxon>
        <taxon>Gossypium</taxon>
    </lineage>
</organism>